<dbReference type="Gene3D" id="3.90.79.10">
    <property type="entry name" value="Nucleoside Triphosphate Pyrophosphohydrolase"/>
    <property type="match status" value="1"/>
</dbReference>
<gene>
    <name evidence="5" type="ORF">PPROV_000992600</name>
</gene>
<dbReference type="HAMAP" id="MF_00298">
    <property type="entry name" value="Nudix_RppH"/>
    <property type="match status" value="1"/>
</dbReference>
<keyword evidence="6" id="KW-1185">Reference proteome</keyword>
<dbReference type="InterPro" id="IPR000086">
    <property type="entry name" value="NUDIX_hydrolase_dom"/>
</dbReference>
<reference evidence="5" key="1">
    <citation type="submission" date="2020-10" db="EMBL/GenBank/DDBJ databases">
        <title>Unveiling of a novel bifunctional photoreceptor, Dualchrome1, isolated from a cosmopolitan green alga.</title>
        <authorList>
            <person name="Suzuki S."/>
            <person name="Kawachi M."/>
        </authorList>
    </citation>
    <scope>NUCLEOTIDE SEQUENCE</scope>
    <source>
        <strain evidence="5">NIES 2893</strain>
    </source>
</reference>
<dbReference type="AlphaFoldDB" id="A0A830HUQ8"/>
<dbReference type="OrthoDB" id="276276at2759"/>
<dbReference type="EMBL" id="BNJQ01000033">
    <property type="protein sequence ID" value="GHP11196.1"/>
    <property type="molecule type" value="Genomic_DNA"/>
</dbReference>
<sequence>MILDDASASAQHWRKCVGVCLVNDDGLAWGAQRIGQTGDVWQMPQGGIDEGEDPETAARRELYEETGVKAEHVELVAEYPQWLAYEFPEEIKQKNEWLAKYRGQAQRWFLFRFKGKDADVDISGLGGEKPEFQKWQWMPMERLEETVIEWKRGVYTEALGAFKGKL</sequence>
<dbReference type="InterPro" id="IPR015797">
    <property type="entry name" value="NUDIX_hydrolase-like_dom_sf"/>
</dbReference>
<dbReference type="PANTHER" id="PTHR11839">
    <property type="entry name" value="UDP/ADP-SUGAR PYROPHOSPHATASE"/>
    <property type="match status" value="1"/>
</dbReference>
<dbReference type="GO" id="GO:0034432">
    <property type="term" value="F:bis(5'-adenosyl)-pentaphosphatase activity"/>
    <property type="evidence" value="ECO:0007669"/>
    <property type="project" value="TreeGrafter"/>
</dbReference>
<evidence type="ECO:0000256" key="3">
    <source>
        <dbReference type="RuleBase" id="RU003476"/>
    </source>
</evidence>
<comment type="caution">
    <text evidence="5">The sequence shown here is derived from an EMBL/GenBank/DDBJ whole genome shotgun (WGS) entry which is preliminary data.</text>
</comment>
<dbReference type="PROSITE" id="PS00893">
    <property type="entry name" value="NUDIX_BOX"/>
    <property type="match status" value="1"/>
</dbReference>
<dbReference type="GO" id="GO:0006753">
    <property type="term" value="P:nucleoside phosphate metabolic process"/>
    <property type="evidence" value="ECO:0007669"/>
    <property type="project" value="TreeGrafter"/>
</dbReference>
<evidence type="ECO:0000313" key="6">
    <source>
        <dbReference type="Proteomes" id="UP000660262"/>
    </source>
</evidence>
<dbReference type="InterPro" id="IPR020476">
    <property type="entry name" value="Nudix_hydrolase"/>
</dbReference>
<dbReference type="CDD" id="cd03671">
    <property type="entry name" value="NUDIX_Ap4A_hydrolase_plant_like"/>
    <property type="match status" value="1"/>
</dbReference>
<evidence type="ECO:0000256" key="2">
    <source>
        <dbReference type="ARBA" id="ARBA00022801"/>
    </source>
</evidence>
<comment type="similarity">
    <text evidence="3">Belongs to the Nudix hydrolase family.</text>
</comment>
<dbReference type="Pfam" id="PF00293">
    <property type="entry name" value="NUDIX"/>
    <property type="match status" value="1"/>
</dbReference>
<dbReference type="GO" id="GO:0008893">
    <property type="term" value="F:guanosine-3',5'-bis(diphosphate) 3'-diphosphatase activity"/>
    <property type="evidence" value="ECO:0007669"/>
    <property type="project" value="TreeGrafter"/>
</dbReference>
<dbReference type="InterPro" id="IPR020084">
    <property type="entry name" value="NUDIX_hydrolase_CS"/>
</dbReference>
<dbReference type="PRINTS" id="PR00502">
    <property type="entry name" value="NUDIXFAMILY"/>
</dbReference>
<evidence type="ECO:0000256" key="1">
    <source>
        <dbReference type="ARBA" id="ARBA00001936"/>
    </source>
</evidence>
<feature type="domain" description="Nudix hydrolase" evidence="4">
    <location>
        <begin position="12"/>
        <end position="160"/>
    </location>
</feature>
<dbReference type="PROSITE" id="PS51462">
    <property type="entry name" value="NUDIX"/>
    <property type="match status" value="1"/>
</dbReference>
<protein>
    <recommendedName>
        <fullName evidence="4">Nudix hydrolase domain-containing protein</fullName>
    </recommendedName>
</protein>
<dbReference type="Proteomes" id="UP000660262">
    <property type="component" value="Unassembled WGS sequence"/>
</dbReference>
<evidence type="ECO:0000259" key="4">
    <source>
        <dbReference type="PROSITE" id="PS51462"/>
    </source>
</evidence>
<name>A0A830HUQ8_9CHLO</name>
<keyword evidence="2 3" id="KW-0378">Hydrolase</keyword>
<dbReference type="GO" id="GO:0019693">
    <property type="term" value="P:ribose phosphate metabolic process"/>
    <property type="evidence" value="ECO:0007669"/>
    <property type="project" value="TreeGrafter"/>
</dbReference>
<organism evidence="5 6">
    <name type="scientific">Pycnococcus provasolii</name>
    <dbReference type="NCBI Taxonomy" id="41880"/>
    <lineage>
        <taxon>Eukaryota</taxon>
        <taxon>Viridiplantae</taxon>
        <taxon>Chlorophyta</taxon>
        <taxon>Pseudoscourfieldiophyceae</taxon>
        <taxon>Pseudoscourfieldiales</taxon>
        <taxon>Pycnococcaceae</taxon>
        <taxon>Pycnococcus</taxon>
    </lineage>
</organism>
<accession>A0A830HUQ8</accession>
<evidence type="ECO:0000313" key="5">
    <source>
        <dbReference type="EMBL" id="GHP11196.1"/>
    </source>
</evidence>
<dbReference type="InterPro" id="IPR022927">
    <property type="entry name" value="RppH"/>
</dbReference>
<dbReference type="PANTHER" id="PTHR11839:SF22">
    <property type="entry name" value="NUDIX HYDROLASE 26, CHLOROPLASTIC"/>
    <property type="match status" value="1"/>
</dbReference>
<dbReference type="NCBIfam" id="NF001938">
    <property type="entry name" value="PRK00714.1-5"/>
    <property type="match status" value="1"/>
</dbReference>
<dbReference type="SUPFAM" id="SSF55811">
    <property type="entry name" value="Nudix"/>
    <property type="match status" value="1"/>
</dbReference>
<comment type="cofactor">
    <cofactor evidence="1">
        <name>Mn(2+)</name>
        <dbReference type="ChEBI" id="CHEBI:29035"/>
    </cofactor>
</comment>
<proteinExistence type="inferred from homology"/>